<reference evidence="3 4" key="1">
    <citation type="submission" date="2021-02" db="EMBL/GenBank/DDBJ databases">
        <title>Actinophytocola xerophila sp. nov., isolated from soil of cotton cropping field.</title>
        <authorList>
            <person name="Huang R."/>
            <person name="Chen X."/>
            <person name="Ge X."/>
            <person name="Liu W."/>
        </authorList>
    </citation>
    <scope>NUCLEOTIDE SEQUENCE [LARGE SCALE GENOMIC DNA]</scope>
    <source>
        <strain evidence="3 4">S1-96</strain>
    </source>
</reference>
<accession>A0ABT2JDL3</accession>
<keyword evidence="4" id="KW-1185">Reference proteome</keyword>
<protein>
    <submittedName>
        <fullName evidence="3">SseB family protein</fullName>
    </submittedName>
</protein>
<name>A0ABT2JDL3_9PSEU</name>
<organism evidence="3 4">
    <name type="scientific">Actinophytocola gossypii</name>
    <dbReference type="NCBI Taxonomy" id="2812003"/>
    <lineage>
        <taxon>Bacteria</taxon>
        <taxon>Bacillati</taxon>
        <taxon>Actinomycetota</taxon>
        <taxon>Actinomycetes</taxon>
        <taxon>Pseudonocardiales</taxon>
        <taxon>Pseudonocardiaceae</taxon>
    </lineage>
</organism>
<comment type="caution">
    <text evidence="3">The sequence shown here is derived from an EMBL/GenBank/DDBJ whole genome shotgun (WGS) entry which is preliminary data.</text>
</comment>
<dbReference type="Pfam" id="PF07179">
    <property type="entry name" value="SseB"/>
    <property type="match status" value="1"/>
</dbReference>
<dbReference type="RefSeq" id="WP_260193714.1">
    <property type="nucleotide sequence ID" value="NZ_JAFFZE010000016.1"/>
</dbReference>
<dbReference type="InterPro" id="IPR009839">
    <property type="entry name" value="SseB_N"/>
</dbReference>
<evidence type="ECO:0000313" key="3">
    <source>
        <dbReference type="EMBL" id="MCT2585968.1"/>
    </source>
</evidence>
<evidence type="ECO:0000259" key="2">
    <source>
        <dbReference type="Pfam" id="PF07179"/>
    </source>
</evidence>
<dbReference type="EMBL" id="JAFFZE010000016">
    <property type="protein sequence ID" value="MCT2585968.1"/>
    <property type="molecule type" value="Genomic_DNA"/>
</dbReference>
<feature type="domain" description="SseB protein N-terminal" evidence="2">
    <location>
        <begin position="26"/>
        <end position="128"/>
    </location>
</feature>
<feature type="region of interest" description="Disordered" evidence="1">
    <location>
        <begin position="1"/>
        <end position="24"/>
    </location>
</feature>
<proteinExistence type="predicted"/>
<feature type="compositionally biased region" description="Basic and acidic residues" evidence="1">
    <location>
        <begin position="12"/>
        <end position="24"/>
    </location>
</feature>
<dbReference type="Proteomes" id="UP001156441">
    <property type="component" value="Unassembled WGS sequence"/>
</dbReference>
<evidence type="ECO:0000313" key="4">
    <source>
        <dbReference type="Proteomes" id="UP001156441"/>
    </source>
</evidence>
<evidence type="ECO:0000256" key="1">
    <source>
        <dbReference type="SAM" id="MobiDB-lite"/>
    </source>
</evidence>
<sequence>MPEQAAPNARRHATEYRPTPERRTELERALRLVRAGFREEATLPDAVLRAELLVYAATPDDDTVTAFPNPDGELMVPACTAEERVPAAWPGWRRVSGWDLVPQLNGHPLLVDPEGPVTATFPAELLRARLSAAIG</sequence>
<gene>
    <name evidence="3" type="ORF">JT362_22885</name>
</gene>